<proteinExistence type="predicted"/>
<reference evidence="1" key="1">
    <citation type="journal article" date="2015" name="Nature">
        <title>Complex archaea that bridge the gap between prokaryotes and eukaryotes.</title>
        <authorList>
            <person name="Spang A."/>
            <person name="Saw J.H."/>
            <person name="Jorgensen S.L."/>
            <person name="Zaremba-Niedzwiedzka K."/>
            <person name="Martijn J."/>
            <person name="Lind A.E."/>
            <person name="van Eijk R."/>
            <person name="Schleper C."/>
            <person name="Guy L."/>
            <person name="Ettema T.J."/>
        </authorList>
    </citation>
    <scope>NUCLEOTIDE SEQUENCE</scope>
</reference>
<dbReference type="AlphaFoldDB" id="A0A0F9E6C8"/>
<dbReference type="EMBL" id="LAZR01036224">
    <property type="protein sequence ID" value="KKL25411.1"/>
    <property type="molecule type" value="Genomic_DNA"/>
</dbReference>
<comment type="caution">
    <text evidence="1">The sequence shown here is derived from an EMBL/GenBank/DDBJ whole genome shotgun (WGS) entry which is preliminary data.</text>
</comment>
<gene>
    <name evidence="1" type="ORF">LCGC14_2405630</name>
</gene>
<sequence length="81" mass="9250">DKQLDKLLGRSSRQELVEFLQDPECDLDSAILCYRKTNGDYGYQKLEGSAITSIVGMLRIIGKYFERIEVDGIAEMDEDED</sequence>
<feature type="non-terminal residue" evidence="1">
    <location>
        <position position="1"/>
    </location>
</feature>
<evidence type="ECO:0000313" key="1">
    <source>
        <dbReference type="EMBL" id="KKL25411.1"/>
    </source>
</evidence>
<organism evidence="1">
    <name type="scientific">marine sediment metagenome</name>
    <dbReference type="NCBI Taxonomy" id="412755"/>
    <lineage>
        <taxon>unclassified sequences</taxon>
        <taxon>metagenomes</taxon>
        <taxon>ecological metagenomes</taxon>
    </lineage>
</organism>
<accession>A0A0F9E6C8</accession>
<name>A0A0F9E6C8_9ZZZZ</name>
<protein>
    <submittedName>
        <fullName evidence="1">Uncharacterized protein</fullName>
    </submittedName>
</protein>